<keyword evidence="2" id="KW-0812">Transmembrane</keyword>
<evidence type="ECO:0008006" key="5">
    <source>
        <dbReference type="Google" id="ProtNLM"/>
    </source>
</evidence>
<proteinExistence type="predicted"/>
<feature type="transmembrane region" description="Helical" evidence="2">
    <location>
        <begin position="80"/>
        <end position="100"/>
    </location>
</feature>
<sequence>MAHRERETSGAGASALTRPWPARTPWWLLLVLGVGAVAIGLALCLDANAPLPEIFLLIALGFLVCGLDDLLILDEPRPRPVPVIIGVSFIVFGVLAAAWGPRYPVVLAYAIAGVLGLAGMGRILAPLLRGERTRLLTVTRGIVEIALAIIVFFVPFTTLVVLAIGFGIRVIVSGVRLGYTALRVARPAAAPAATEEAAPHPPTRPIDTIPADGAAPEPGSAADPSA</sequence>
<feature type="transmembrane region" description="Helical" evidence="2">
    <location>
        <begin position="106"/>
        <end position="125"/>
    </location>
</feature>
<feature type="region of interest" description="Disordered" evidence="1">
    <location>
        <begin position="190"/>
        <end position="226"/>
    </location>
</feature>
<gene>
    <name evidence="3" type="ORF">EDM22_12205</name>
</gene>
<reference evidence="3 4" key="1">
    <citation type="submission" date="2018-10" db="EMBL/GenBank/DDBJ databases">
        <title>Isolation, diversity and antibacterial activity of antinobacteria from the wheat rhizosphere soil.</title>
        <authorList>
            <person name="Sun T."/>
        </authorList>
    </citation>
    <scope>NUCLEOTIDE SEQUENCE [LARGE SCALE GENOMIC DNA]</scope>
    <source>
        <strain evidence="3 4">SJ-23</strain>
    </source>
</reference>
<feature type="transmembrane region" description="Helical" evidence="2">
    <location>
        <begin position="145"/>
        <end position="172"/>
    </location>
</feature>
<dbReference type="InterPro" id="IPR005325">
    <property type="entry name" value="DUF308_memb"/>
</dbReference>
<keyword evidence="2" id="KW-1133">Transmembrane helix</keyword>
<evidence type="ECO:0000256" key="1">
    <source>
        <dbReference type="SAM" id="MobiDB-lite"/>
    </source>
</evidence>
<feature type="transmembrane region" description="Helical" evidence="2">
    <location>
        <begin position="54"/>
        <end position="73"/>
    </location>
</feature>
<keyword evidence="4" id="KW-1185">Reference proteome</keyword>
<comment type="caution">
    <text evidence="3">The sequence shown here is derived from an EMBL/GenBank/DDBJ whole genome shotgun (WGS) entry which is preliminary data.</text>
</comment>
<keyword evidence="2" id="KW-0472">Membrane</keyword>
<dbReference type="EMBL" id="RHHB01000025">
    <property type="protein sequence ID" value="RNB47388.1"/>
    <property type="molecule type" value="Genomic_DNA"/>
</dbReference>
<evidence type="ECO:0000313" key="3">
    <source>
        <dbReference type="EMBL" id="RNB47388.1"/>
    </source>
</evidence>
<organism evidence="3 4">
    <name type="scientific">Agromyces tardus</name>
    <dbReference type="NCBI Taxonomy" id="2583849"/>
    <lineage>
        <taxon>Bacteria</taxon>
        <taxon>Bacillati</taxon>
        <taxon>Actinomycetota</taxon>
        <taxon>Actinomycetes</taxon>
        <taxon>Micrococcales</taxon>
        <taxon>Microbacteriaceae</taxon>
        <taxon>Agromyces</taxon>
    </lineage>
</organism>
<name>A0A3M8A8A3_9MICO</name>
<feature type="transmembrane region" description="Helical" evidence="2">
    <location>
        <begin position="26"/>
        <end position="48"/>
    </location>
</feature>
<evidence type="ECO:0000313" key="4">
    <source>
        <dbReference type="Proteomes" id="UP000275048"/>
    </source>
</evidence>
<dbReference type="RefSeq" id="WP_122937327.1">
    <property type="nucleotide sequence ID" value="NZ_JBHSNT010000098.1"/>
</dbReference>
<protein>
    <recommendedName>
        <fullName evidence="5">DUF308 domain-containing protein</fullName>
    </recommendedName>
</protein>
<evidence type="ECO:0000256" key="2">
    <source>
        <dbReference type="SAM" id="Phobius"/>
    </source>
</evidence>
<dbReference type="Pfam" id="PF03729">
    <property type="entry name" value="DUF308"/>
    <property type="match status" value="1"/>
</dbReference>
<dbReference type="Proteomes" id="UP000275048">
    <property type="component" value="Unassembled WGS sequence"/>
</dbReference>
<dbReference type="AlphaFoldDB" id="A0A3M8A8A3"/>
<accession>A0A3M8A8A3</accession>